<dbReference type="Gramene" id="Kaladp0864s0007.1.v1.1">
    <property type="protein sequence ID" value="Kaladp0864s0007.1.v1.1"/>
    <property type="gene ID" value="Kaladp0864s0007.v1.1"/>
</dbReference>
<dbReference type="GO" id="GO:0006629">
    <property type="term" value="P:lipid metabolic process"/>
    <property type="evidence" value="ECO:0007669"/>
    <property type="project" value="InterPro"/>
</dbReference>
<evidence type="ECO:0000313" key="3">
    <source>
        <dbReference type="EnsemblPlants" id="Kaladp0864s0007.1.v1.1"/>
    </source>
</evidence>
<dbReference type="Gene3D" id="3.40.50.1820">
    <property type="entry name" value="alpha/beta hydrolase"/>
    <property type="match status" value="1"/>
</dbReference>
<dbReference type="Proteomes" id="UP000594263">
    <property type="component" value="Unplaced"/>
</dbReference>
<dbReference type="PANTHER" id="PTHR47418">
    <property type="entry name" value="ALPHA/BETA-HYDROLASES SUPERFAMILY PROTEIN"/>
    <property type="match status" value="1"/>
</dbReference>
<keyword evidence="4" id="KW-1185">Reference proteome</keyword>
<evidence type="ECO:0000256" key="1">
    <source>
        <dbReference type="ARBA" id="ARBA00022801"/>
    </source>
</evidence>
<dbReference type="OMA" id="RKMPREE"/>
<keyword evidence="1" id="KW-0378">Hydrolase</keyword>
<dbReference type="SUPFAM" id="SSF53474">
    <property type="entry name" value="alpha/beta-Hydrolases"/>
    <property type="match status" value="1"/>
</dbReference>
<dbReference type="Pfam" id="PF01764">
    <property type="entry name" value="Lipase_3"/>
    <property type="match status" value="1"/>
</dbReference>
<evidence type="ECO:0000259" key="2">
    <source>
        <dbReference type="Pfam" id="PF01764"/>
    </source>
</evidence>
<sequence>MVRQYMKYAFQSVGWTQKVIQKEISFQNLSYNLFCRYQSQWINDHEKKQEKKEVRTKLDAPLHDHDRRLDCDSHISKESSDDEEPGNSKWSLEIDWLSKALEPALGFWRWALPTGNGFRDKSAPVTRSVSEIIASIQRSRVGIQDWSLSDLTIGLYLLYLRQASANPFEDIKGIQISSEAIVQDLIYHSELAKGSYKGSAAGLARHSMLREGNVLKFIKESSVLRPGYYLGVDKRRKLVIFGIRGTHTVYDLITSIASFSNEEITSEGYSTHFGTAEAAQWFLTHELRNIRKCLEKHEGYRLRLVGHSLGGAIASVMAIMLRKKTHNDLGFSPDIVSAVACATPPCVSRETADSCFDYVTTIVMQDDIIPRLSVATLTRLRNEIIQTDWTSILDKDDWRSILELVTNAKQVVSSVQDVAKKLAQYARINSSSSSSDTPARKEALVSSSTFSTSKLEETSVSAAKKDQNGSVSTPELFIPGTVYYLQRSSDTSPENISHKKGIQQFTLWKRNPGNHFKRILLSSNLISDHKCNSHYYALRDVLKGLPGSPNPGVFDN</sequence>
<evidence type="ECO:0000313" key="4">
    <source>
        <dbReference type="Proteomes" id="UP000594263"/>
    </source>
</evidence>
<feature type="domain" description="Fungal lipase-type" evidence="2">
    <location>
        <begin position="241"/>
        <end position="374"/>
    </location>
</feature>
<accession>A0A7N0VHP6</accession>
<dbReference type="AlphaFoldDB" id="A0A7N0VHP6"/>
<dbReference type="InterPro" id="IPR002921">
    <property type="entry name" value="Fungal_lipase-type"/>
</dbReference>
<dbReference type="GO" id="GO:0016787">
    <property type="term" value="F:hydrolase activity"/>
    <property type="evidence" value="ECO:0007669"/>
    <property type="project" value="UniProtKB-KW"/>
</dbReference>
<dbReference type="EnsemblPlants" id="Kaladp0864s0007.1.v1.1">
    <property type="protein sequence ID" value="Kaladp0864s0007.1.v1.1"/>
    <property type="gene ID" value="Kaladp0864s0007.v1.1"/>
</dbReference>
<dbReference type="CDD" id="cd00519">
    <property type="entry name" value="Lipase_3"/>
    <property type="match status" value="1"/>
</dbReference>
<name>A0A7N0VHP6_KALFE</name>
<protein>
    <recommendedName>
        <fullName evidence="2">Fungal lipase-type domain-containing protein</fullName>
    </recommendedName>
</protein>
<organism evidence="3 4">
    <name type="scientific">Kalanchoe fedtschenkoi</name>
    <name type="common">Lavender scallops</name>
    <name type="synonym">South American air plant</name>
    <dbReference type="NCBI Taxonomy" id="63787"/>
    <lineage>
        <taxon>Eukaryota</taxon>
        <taxon>Viridiplantae</taxon>
        <taxon>Streptophyta</taxon>
        <taxon>Embryophyta</taxon>
        <taxon>Tracheophyta</taxon>
        <taxon>Spermatophyta</taxon>
        <taxon>Magnoliopsida</taxon>
        <taxon>eudicotyledons</taxon>
        <taxon>Gunneridae</taxon>
        <taxon>Pentapetalae</taxon>
        <taxon>Saxifragales</taxon>
        <taxon>Crassulaceae</taxon>
        <taxon>Kalanchoe</taxon>
    </lineage>
</organism>
<reference evidence="3" key="1">
    <citation type="submission" date="2021-01" db="UniProtKB">
        <authorList>
            <consortium name="EnsemblPlants"/>
        </authorList>
    </citation>
    <scope>IDENTIFICATION</scope>
</reference>
<proteinExistence type="predicted"/>
<dbReference type="InterPro" id="IPR029058">
    <property type="entry name" value="AB_hydrolase_fold"/>
</dbReference>